<comment type="caution">
    <text evidence="8">The sequence shown here is derived from an EMBL/GenBank/DDBJ whole genome shotgun (WGS) entry which is preliminary data.</text>
</comment>
<feature type="chain" id="PRO_5013297551" description="Elicitin" evidence="7">
    <location>
        <begin position="23"/>
        <end position="130"/>
    </location>
</feature>
<evidence type="ECO:0000256" key="6">
    <source>
        <dbReference type="RuleBase" id="RU368111"/>
    </source>
</evidence>
<evidence type="ECO:0000313" key="9">
    <source>
        <dbReference type="Proteomes" id="UP000243217"/>
    </source>
</evidence>
<keyword evidence="7" id="KW-0732">Signal</keyword>
<evidence type="ECO:0000256" key="1">
    <source>
        <dbReference type="ARBA" id="ARBA00004613"/>
    </source>
</evidence>
<comment type="subcellular location">
    <subcellularLocation>
        <location evidence="1 6">Secreted</location>
    </subcellularLocation>
</comment>
<dbReference type="Pfam" id="PF00964">
    <property type="entry name" value="Elicitin"/>
    <property type="match status" value="1"/>
</dbReference>
<organism evidence="8 9">
    <name type="scientific">Thraustotheca clavata</name>
    <dbReference type="NCBI Taxonomy" id="74557"/>
    <lineage>
        <taxon>Eukaryota</taxon>
        <taxon>Sar</taxon>
        <taxon>Stramenopiles</taxon>
        <taxon>Oomycota</taxon>
        <taxon>Saprolegniomycetes</taxon>
        <taxon>Saprolegniales</taxon>
        <taxon>Achlyaceae</taxon>
        <taxon>Thraustotheca</taxon>
    </lineage>
</organism>
<evidence type="ECO:0000256" key="3">
    <source>
        <dbReference type="ARBA" id="ARBA00022525"/>
    </source>
</evidence>
<comment type="similarity">
    <text evidence="2 6">Belongs to the elicitin family.</text>
</comment>
<dbReference type="AlphaFoldDB" id="A0A1V9ZAK8"/>
<sequence length="130" mass="14274">MAMIKRMIVLIVVLCVLANSSADHAVSCKVVNTQTYYDGLVALVKDPSVAQCMNDTNGMAMPSSITANQLTAFLNSSSCQIVYGKLMDLYNSSLLPHCSMDQNGTMLQSLSSWNFTIFNEFYSAFLPRLP</sequence>
<dbReference type="Proteomes" id="UP000243217">
    <property type="component" value="Unassembled WGS sequence"/>
</dbReference>
<dbReference type="InterPro" id="IPR002200">
    <property type="entry name" value="Elicitin"/>
</dbReference>
<dbReference type="Gene3D" id="1.10.239.10">
    <property type="entry name" value="Elicitin domain"/>
    <property type="match status" value="1"/>
</dbReference>
<accession>A0A1V9ZAK8</accession>
<dbReference type="InterPro" id="IPR036470">
    <property type="entry name" value="Elicitin_sf"/>
</dbReference>
<evidence type="ECO:0000313" key="8">
    <source>
        <dbReference type="EMBL" id="OQR94982.1"/>
    </source>
</evidence>
<comment type="function">
    <text evidence="6">Induces local and distal defense responses (incompatible hypersensitive reaction) in plants from the solanaceae and cruciferae families. Elicits leaf necrosis and causes the accumulation of pathogenesis-related proteins. Might interact with the lipidic molecules of the plasma membrane.</text>
</comment>
<protein>
    <recommendedName>
        <fullName evidence="6">Elicitin</fullName>
    </recommendedName>
</protein>
<keyword evidence="9" id="KW-1185">Reference proteome</keyword>
<evidence type="ECO:0000256" key="4">
    <source>
        <dbReference type="ARBA" id="ARBA00022978"/>
    </source>
</evidence>
<evidence type="ECO:0000256" key="7">
    <source>
        <dbReference type="SAM" id="SignalP"/>
    </source>
</evidence>
<evidence type="ECO:0000256" key="5">
    <source>
        <dbReference type="ARBA" id="ARBA00023157"/>
    </source>
</evidence>
<name>A0A1V9ZAK8_9STRA</name>
<dbReference type="SUPFAM" id="SSF48647">
    <property type="entry name" value="Fungal elicitin"/>
    <property type="match status" value="1"/>
</dbReference>
<evidence type="ECO:0000256" key="2">
    <source>
        <dbReference type="ARBA" id="ARBA00009544"/>
    </source>
</evidence>
<dbReference type="EMBL" id="JNBS01002153">
    <property type="protein sequence ID" value="OQR94982.1"/>
    <property type="molecule type" value="Genomic_DNA"/>
</dbReference>
<feature type="signal peptide" evidence="7">
    <location>
        <begin position="1"/>
        <end position="22"/>
    </location>
</feature>
<keyword evidence="5 6" id="KW-1015">Disulfide bond</keyword>
<gene>
    <name evidence="8" type="ORF">THRCLA_22192</name>
</gene>
<proteinExistence type="inferred from homology"/>
<keyword evidence="4 6" id="KW-0928">Hypersensitive response elicitation</keyword>
<keyword evidence="3 6" id="KW-0964">Secreted</keyword>
<dbReference type="GO" id="GO:0005576">
    <property type="term" value="C:extracellular region"/>
    <property type="evidence" value="ECO:0007669"/>
    <property type="project" value="UniProtKB-SubCell"/>
</dbReference>
<reference evidence="8 9" key="1">
    <citation type="journal article" date="2014" name="Genome Biol. Evol.">
        <title>The secreted proteins of Achlya hypogyna and Thraustotheca clavata identify the ancestral oomycete secretome and reveal gene acquisitions by horizontal gene transfer.</title>
        <authorList>
            <person name="Misner I."/>
            <person name="Blouin N."/>
            <person name="Leonard G."/>
            <person name="Richards T.A."/>
            <person name="Lane C.E."/>
        </authorList>
    </citation>
    <scope>NUCLEOTIDE SEQUENCE [LARGE SCALE GENOMIC DNA]</scope>
    <source>
        <strain evidence="8 9">ATCC 34112</strain>
    </source>
</reference>
<dbReference type="GO" id="GO:0052040">
    <property type="term" value="P:symbiont-mediated perturbation of host programmed cell death"/>
    <property type="evidence" value="ECO:0007669"/>
    <property type="project" value="UniProtKB-UniRule"/>
</dbReference>